<evidence type="ECO:0000313" key="3">
    <source>
        <dbReference type="Proteomes" id="UP001143347"/>
    </source>
</evidence>
<name>A0A9X3D432_9ACTN</name>
<evidence type="ECO:0000256" key="1">
    <source>
        <dbReference type="SAM" id="Phobius"/>
    </source>
</evidence>
<dbReference type="RefSeq" id="WP_235723568.1">
    <property type="nucleotide sequence ID" value="NZ_JAPKFM010000009.1"/>
</dbReference>
<protein>
    <recommendedName>
        <fullName evidence="4">Mammalian cell entry protein</fullName>
    </recommendedName>
</protein>
<feature type="transmembrane region" description="Helical" evidence="1">
    <location>
        <begin position="33"/>
        <end position="55"/>
    </location>
</feature>
<keyword evidence="1" id="KW-0472">Membrane</keyword>
<gene>
    <name evidence="2" type="ORF">OSB52_10575</name>
</gene>
<keyword evidence="1" id="KW-1133">Transmembrane helix</keyword>
<dbReference type="Proteomes" id="UP001143347">
    <property type="component" value="Unassembled WGS sequence"/>
</dbReference>
<comment type="caution">
    <text evidence="2">The sequence shown here is derived from an EMBL/GenBank/DDBJ whole genome shotgun (WGS) entry which is preliminary data.</text>
</comment>
<evidence type="ECO:0008006" key="4">
    <source>
        <dbReference type="Google" id="ProtNLM"/>
    </source>
</evidence>
<proteinExistence type="predicted"/>
<dbReference type="EMBL" id="JAPKFM010000009">
    <property type="protein sequence ID" value="MCX2964535.1"/>
    <property type="molecule type" value="Genomic_DNA"/>
</dbReference>
<sequence>MTTPPEKSAHATVSASAGRGLRAARGVIPVRRAVAFGGVIAVVATALVVAVGVQWRESVIDSATDRARTELRRSAGEIVAHVFSVTTASWQADRHRARGLVGGEFARRYATELTRPPADGAVRVTWRPDVVGVVDAEPDSGTTLIRASVETVATPDAPPITEKRSVQARFDRVGDIWQLTGMEVLS</sequence>
<dbReference type="AlphaFoldDB" id="A0A9X3D432"/>
<organism evidence="2 3">
    <name type="scientific">Gordonia aquimaris</name>
    <dbReference type="NCBI Taxonomy" id="2984863"/>
    <lineage>
        <taxon>Bacteria</taxon>
        <taxon>Bacillati</taxon>
        <taxon>Actinomycetota</taxon>
        <taxon>Actinomycetes</taxon>
        <taxon>Mycobacteriales</taxon>
        <taxon>Gordoniaceae</taxon>
        <taxon>Gordonia</taxon>
    </lineage>
</organism>
<reference evidence="2" key="1">
    <citation type="submission" date="2022-10" db="EMBL/GenBank/DDBJ databases">
        <title>WGS of marine actinomycetes from Thailand.</title>
        <authorList>
            <person name="Thawai C."/>
        </authorList>
    </citation>
    <scope>NUCLEOTIDE SEQUENCE</scope>
    <source>
        <strain evidence="2">SW21</strain>
    </source>
</reference>
<keyword evidence="1" id="KW-0812">Transmembrane</keyword>
<accession>A0A9X3D432</accession>
<evidence type="ECO:0000313" key="2">
    <source>
        <dbReference type="EMBL" id="MCX2964535.1"/>
    </source>
</evidence>
<keyword evidence="3" id="KW-1185">Reference proteome</keyword>